<protein>
    <recommendedName>
        <fullName evidence="4">Transmembrane protein</fullName>
    </recommendedName>
</protein>
<name>A0AA90AUU0_STEMA</name>
<feature type="transmembrane region" description="Helical" evidence="1">
    <location>
        <begin position="23"/>
        <end position="46"/>
    </location>
</feature>
<proteinExistence type="predicted"/>
<keyword evidence="1" id="KW-0812">Transmembrane</keyword>
<keyword evidence="1" id="KW-1133">Transmembrane helix</keyword>
<accession>A0AA90AUU0</accession>
<organism evidence="2 3">
    <name type="scientific">Stenotrophomonas maltophilia</name>
    <name type="common">Pseudomonas maltophilia</name>
    <name type="synonym">Xanthomonas maltophilia</name>
    <dbReference type="NCBI Taxonomy" id="40324"/>
    <lineage>
        <taxon>Bacteria</taxon>
        <taxon>Pseudomonadati</taxon>
        <taxon>Pseudomonadota</taxon>
        <taxon>Gammaproteobacteria</taxon>
        <taxon>Lysobacterales</taxon>
        <taxon>Lysobacteraceae</taxon>
        <taxon>Stenotrophomonas</taxon>
        <taxon>Stenotrophomonas maltophilia group</taxon>
    </lineage>
</organism>
<comment type="caution">
    <text evidence="2">The sequence shown here is derived from an EMBL/GenBank/DDBJ whole genome shotgun (WGS) entry which is preliminary data.</text>
</comment>
<evidence type="ECO:0008006" key="4">
    <source>
        <dbReference type="Google" id="ProtNLM"/>
    </source>
</evidence>
<dbReference type="AlphaFoldDB" id="A0AA90AUU0"/>
<dbReference type="Proteomes" id="UP000625930">
    <property type="component" value="Unassembled WGS sequence"/>
</dbReference>
<sequence>MIPAPPTFITAPVIQMAGDPLDLFLRVNVIVFGLFVLGFCMVAWIADDREGRR</sequence>
<dbReference type="EMBL" id="JADUNP010000007">
    <property type="protein sequence ID" value="MBH1651589.1"/>
    <property type="molecule type" value="Genomic_DNA"/>
</dbReference>
<keyword evidence="1" id="KW-0472">Membrane</keyword>
<evidence type="ECO:0000313" key="3">
    <source>
        <dbReference type="Proteomes" id="UP000625930"/>
    </source>
</evidence>
<evidence type="ECO:0000313" key="2">
    <source>
        <dbReference type="EMBL" id="MBH1651589.1"/>
    </source>
</evidence>
<gene>
    <name evidence="2" type="ORF">I5U67_05315</name>
</gene>
<reference evidence="2" key="1">
    <citation type="submission" date="2020-11" db="EMBL/GenBank/DDBJ databases">
        <title>Enhanced detection system for hospital associated transmission using whole genome sequencing surveillance.</title>
        <authorList>
            <person name="Harrison L.H."/>
            <person name="Van Tyne D."/>
            <person name="Marsh J.W."/>
            <person name="Griffith M.P."/>
            <person name="Snyder D.J."/>
            <person name="Cooper V.S."/>
            <person name="Mustapha M."/>
        </authorList>
    </citation>
    <scope>NUCLEOTIDE SEQUENCE</scope>
    <source>
        <strain evidence="2">STEN00091</strain>
    </source>
</reference>
<evidence type="ECO:0000256" key="1">
    <source>
        <dbReference type="SAM" id="Phobius"/>
    </source>
</evidence>